<evidence type="ECO:0000313" key="1">
    <source>
        <dbReference type="EMBL" id="WVZ24848.1"/>
    </source>
</evidence>
<accession>A0AAQ3PDR8</accession>
<reference evidence="1 2" key="1">
    <citation type="journal article" date="2023" name="Life. Sci Alliance">
        <title>Evolutionary insights into 3D genome organization and epigenetic landscape of Vigna mungo.</title>
        <authorList>
            <person name="Junaid A."/>
            <person name="Singh B."/>
            <person name="Bhatia S."/>
        </authorList>
    </citation>
    <scope>NUCLEOTIDE SEQUENCE [LARGE SCALE GENOMIC DNA]</scope>
    <source>
        <strain evidence="1">Urdbean</strain>
    </source>
</reference>
<protein>
    <submittedName>
        <fullName evidence="1">Uncharacterized protein</fullName>
    </submittedName>
</protein>
<name>A0AAQ3PDR8_VIGMU</name>
<sequence>MKLVQKWGHTFVQPFLTLPSHTIYIYFTEIPSIKETRAGNNSGIFYRKIILLILSHLYIIQIKETRAGKELKLMMGCRKQKPSLIAVTRYQAQYNLAIIVVYNFG</sequence>
<gene>
    <name evidence="1" type="ORF">V8G54_003392</name>
</gene>
<evidence type="ECO:0000313" key="2">
    <source>
        <dbReference type="Proteomes" id="UP001374535"/>
    </source>
</evidence>
<organism evidence="1 2">
    <name type="scientific">Vigna mungo</name>
    <name type="common">Black gram</name>
    <name type="synonym">Phaseolus mungo</name>
    <dbReference type="NCBI Taxonomy" id="3915"/>
    <lineage>
        <taxon>Eukaryota</taxon>
        <taxon>Viridiplantae</taxon>
        <taxon>Streptophyta</taxon>
        <taxon>Embryophyta</taxon>
        <taxon>Tracheophyta</taxon>
        <taxon>Spermatophyta</taxon>
        <taxon>Magnoliopsida</taxon>
        <taxon>eudicotyledons</taxon>
        <taxon>Gunneridae</taxon>
        <taxon>Pentapetalae</taxon>
        <taxon>rosids</taxon>
        <taxon>fabids</taxon>
        <taxon>Fabales</taxon>
        <taxon>Fabaceae</taxon>
        <taxon>Papilionoideae</taxon>
        <taxon>50 kb inversion clade</taxon>
        <taxon>NPAAA clade</taxon>
        <taxon>indigoferoid/millettioid clade</taxon>
        <taxon>Phaseoleae</taxon>
        <taxon>Vigna</taxon>
    </lineage>
</organism>
<proteinExistence type="predicted"/>
<dbReference type="Proteomes" id="UP001374535">
    <property type="component" value="Chromosome 1"/>
</dbReference>
<keyword evidence="2" id="KW-1185">Reference proteome</keyword>
<dbReference type="AlphaFoldDB" id="A0AAQ3PDR8"/>
<dbReference type="EMBL" id="CP144700">
    <property type="protein sequence ID" value="WVZ24848.1"/>
    <property type="molecule type" value="Genomic_DNA"/>
</dbReference>